<proteinExistence type="predicted"/>
<dbReference type="Proteomes" id="UP000092993">
    <property type="component" value="Unassembled WGS sequence"/>
</dbReference>
<dbReference type="EMBL" id="LUGG01000002">
    <property type="protein sequence ID" value="OBZ77466.1"/>
    <property type="molecule type" value="Genomic_DNA"/>
</dbReference>
<evidence type="ECO:0000313" key="3">
    <source>
        <dbReference type="Proteomes" id="UP000092993"/>
    </source>
</evidence>
<protein>
    <submittedName>
        <fullName evidence="2">Uncharacterized protein</fullName>
    </submittedName>
</protein>
<sequence length="103" mass="11449">MLSTLEEPEHAEKQQTSVIINHPPTAPHILSVNTNGGEITGCHTSLRISSGLSGTCDHWCDNNASRHHHIKMRSAELSTSCRRHHIPQSNQDPNSNIPRSRSR</sequence>
<feature type="compositionally biased region" description="Polar residues" evidence="1">
    <location>
        <begin position="87"/>
        <end position="103"/>
    </location>
</feature>
<feature type="region of interest" description="Disordered" evidence="1">
    <location>
        <begin position="74"/>
        <end position="103"/>
    </location>
</feature>
<organism evidence="2 3">
    <name type="scientific">Grifola frondosa</name>
    <name type="common">Maitake</name>
    <name type="synonym">Polyporus frondosus</name>
    <dbReference type="NCBI Taxonomy" id="5627"/>
    <lineage>
        <taxon>Eukaryota</taxon>
        <taxon>Fungi</taxon>
        <taxon>Dikarya</taxon>
        <taxon>Basidiomycota</taxon>
        <taxon>Agaricomycotina</taxon>
        <taxon>Agaricomycetes</taxon>
        <taxon>Polyporales</taxon>
        <taxon>Grifolaceae</taxon>
        <taxon>Grifola</taxon>
    </lineage>
</organism>
<name>A0A1C7MM03_GRIFR</name>
<evidence type="ECO:0000256" key="1">
    <source>
        <dbReference type="SAM" id="MobiDB-lite"/>
    </source>
</evidence>
<keyword evidence="3" id="KW-1185">Reference proteome</keyword>
<comment type="caution">
    <text evidence="2">The sequence shown here is derived from an EMBL/GenBank/DDBJ whole genome shotgun (WGS) entry which is preliminary data.</text>
</comment>
<reference evidence="2 3" key="1">
    <citation type="submission" date="2016-03" db="EMBL/GenBank/DDBJ databases">
        <title>Whole genome sequencing of Grifola frondosa 9006-11.</title>
        <authorList>
            <person name="Min B."/>
            <person name="Park H."/>
            <person name="Kim J.-G."/>
            <person name="Cho H."/>
            <person name="Oh Y.-L."/>
            <person name="Kong W.-S."/>
            <person name="Choi I.-G."/>
        </authorList>
    </citation>
    <scope>NUCLEOTIDE SEQUENCE [LARGE SCALE GENOMIC DNA]</scope>
    <source>
        <strain evidence="2 3">9006-11</strain>
    </source>
</reference>
<gene>
    <name evidence="2" type="ORF">A0H81_01890</name>
</gene>
<dbReference type="AlphaFoldDB" id="A0A1C7MM03"/>
<evidence type="ECO:0000313" key="2">
    <source>
        <dbReference type="EMBL" id="OBZ77466.1"/>
    </source>
</evidence>
<feature type="region of interest" description="Disordered" evidence="1">
    <location>
        <begin position="1"/>
        <end position="25"/>
    </location>
</feature>
<accession>A0A1C7MM03</accession>